<dbReference type="HOGENOM" id="CLU_535106_0_0_0"/>
<reference evidence="3 4" key="1">
    <citation type="journal article" date="2011" name="J. Bacteriol.">
        <title>Genome sequence of the verrucomicrobium Opitutus terrae PB90-1, an abundant inhabitant of rice paddy soil ecosystems.</title>
        <authorList>
            <person name="van Passel M.W."/>
            <person name="Kant R."/>
            <person name="Palva A."/>
            <person name="Copeland A."/>
            <person name="Lucas S."/>
            <person name="Lapidus A."/>
            <person name="Glavina del Rio T."/>
            <person name="Pitluck S."/>
            <person name="Goltsman E."/>
            <person name="Clum A."/>
            <person name="Sun H."/>
            <person name="Schmutz J."/>
            <person name="Larimer F.W."/>
            <person name="Land M.L."/>
            <person name="Hauser L."/>
            <person name="Kyrpides N."/>
            <person name="Mikhailova N."/>
            <person name="Richardson P.P."/>
            <person name="Janssen P.H."/>
            <person name="de Vos W.M."/>
            <person name="Smidt H."/>
        </authorList>
    </citation>
    <scope>NUCLEOTIDE SEQUENCE [LARGE SCALE GENOMIC DNA]</scope>
    <source>
        <strain evidence="4">DSM 11246 / JCM 15787 / PB90-1</strain>
    </source>
</reference>
<name>B1ZRP6_OPITP</name>
<keyword evidence="4" id="KW-1185">Reference proteome</keyword>
<dbReference type="STRING" id="452637.Oter_0449"/>
<dbReference type="EMBL" id="CP001032">
    <property type="protein sequence ID" value="ACB73739.1"/>
    <property type="molecule type" value="Genomic_DNA"/>
</dbReference>
<protein>
    <recommendedName>
        <fullName evidence="2">6-hydroxymethylpterin diphosphokinase MptE-like domain-containing protein</fullName>
    </recommendedName>
</protein>
<accession>B1ZRP6</accession>
<dbReference type="PANTHER" id="PTHR41786:SF1">
    <property type="entry name" value="6-HYDROXYMETHYLPTERIN DIPHOSPHOKINASE MPTE-LIKE DOMAIN-CONTAINING PROTEIN"/>
    <property type="match status" value="1"/>
</dbReference>
<dbReference type="OrthoDB" id="5291305at2"/>
<dbReference type="Pfam" id="PF01973">
    <property type="entry name" value="MptE-like"/>
    <property type="match status" value="1"/>
</dbReference>
<dbReference type="PANTHER" id="PTHR41786">
    <property type="entry name" value="MOTILITY ACCESSORY FACTOR MAF"/>
    <property type="match status" value="1"/>
</dbReference>
<proteinExistence type="predicted"/>
<gene>
    <name evidence="3" type="ordered locus">Oter_0449</name>
</gene>
<feature type="domain" description="6-hydroxymethylpterin diphosphokinase MptE-like" evidence="2">
    <location>
        <begin position="158"/>
        <end position="305"/>
    </location>
</feature>
<sequence>MSDAVPKSSEWLLCQPVPNATTCILVGALGSLPAVEFQRFQQVLWFVDAAHQALPVALRPERIQRVLVETTPPAEAANRLEQFLRRNPRLLPSLFVTRQILVHHPAAYAAVVDEIHRQMESTHRARLTRQLDGFTWQKHILGNAAAYAARRLPAEWTGALHDVPAFVCGAGPSLDVSVAPLAAYAKHAVVFAADSALRALARHGVHADFAISIDAAKIPAKCLPDRLPPTRVVLASVSPPEWQQALPDTGTCFLSSNQLTDDWFAAQGVARTAIAASESCGSTGIDLAIHLGCGPIYLFGIDLAVDPSNQAQRHQRDADPTLYQQSNYDPTAQLPRVPGNYVDQVPCFALGDWRALDERLAARTSPTIYNVNDRGARLRGTTLVHPGRLAEPRTSREKAGALAALATPTAASAVGSVPLLRLRTVGERGTRSIPALRQALGRGGPSCMAPLLQRLLLEPDCGRALGAFSLKVMPHLVPPIEGSPEFWSALLDEFAQLSQLAQQIKLPDE</sequence>
<evidence type="ECO:0000313" key="4">
    <source>
        <dbReference type="Proteomes" id="UP000007013"/>
    </source>
</evidence>
<dbReference type="eggNOG" id="COG2604">
    <property type="taxonomic scope" value="Bacteria"/>
</dbReference>
<dbReference type="KEGG" id="ote:Oter_0449"/>
<organism evidence="3 4">
    <name type="scientific">Opitutus terrae (strain DSM 11246 / JCM 15787 / PB90-1)</name>
    <dbReference type="NCBI Taxonomy" id="452637"/>
    <lineage>
        <taxon>Bacteria</taxon>
        <taxon>Pseudomonadati</taxon>
        <taxon>Verrucomicrobiota</taxon>
        <taxon>Opitutia</taxon>
        <taxon>Opitutales</taxon>
        <taxon>Opitutaceae</taxon>
        <taxon>Opitutus</taxon>
    </lineage>
</organism>
<evidence type="ECO:0000259" key="2">
    <source>
        <dbReference type="Pfam" id="PF01973"/>
    </source>
</evidence>
<dbReference type="AlphaFoldDB" id="B1ZRP6"/>
<dbReference type="RefSeq" id="WP_012373277.1">
    <property type="nucleotide sequence ID" value="NC_010571.1"/>
</dbReference>
<evidence type="ECO:0000313" key="3">
    <source>
        <dbReference type="EMBL" id="ACB73739.1"/>
    </source>
</evidence>
<dbReference type="Proteomes" id="UP000007013">
    <property type="component" value="Chromosome"/>
</dbReference>
<dbReference type="InterPro" id="IPR002826">
    <property type="entry name" value="MptE-like"/>
</dbReference>
<evidence type="ECO:0000256" key="1">
    <source>
        <dbReference type="SAM" id="MobiDB-lite"/>
    </source>
</evidence>
<feature type="region of interest" description="Disordered" evidence="1">
    <location>
        <begin position="310"/>
        <end position="330"/>
    </location>
</feature>